<sequence length="132" mass="15407">MDDKLIISVLNGKKFSFEEKKTFFVGVVTQMLFDTVKFKRNADLSEYLKPYEKELNKGKPFKDYLYKSRTLLAARVARLIIDNTDRNITNLLINSHINYLNRNIILDNTSSKSNNNNNSSLLEDILKERKVK</sequence>
<keyword evidence="2" id="KW-1185">Reference proteome</keyword>
<reference evidence="1 2" key="1">
    <citation type="submission" date="2024-06" db="EMBL/GenBank/DDBJ databases">
        <title>Lysinibacillus zambalefons sp. nov., a Novel Firmicute Isolated from the Poon Bato Zambales Hyperalkaline Spring.</title>
        <authorList>
            <person name="Aja J.A."/>
            <person name="Lazaro J.E.H."/>
            <person name="Llorin L.D."/>
            <person name="Lim K.R."/>
            <person name="Teodosio J."/>
            <person name="Dalisay D.S."/>
        </authorList>
    </citation>
    <scope>NUCLEOTIDE SEQUENCE [LARGE SCALE GENOMIC DNA]</scope>
    <source>
        <strain evidence="1 2">M3</strain>
    </source>
</reference>
<comment type="caution">
    <text evidence="1">The sequence shown here is derived from an EMBL/GenBank/DDBJ whole genome shotgun (WGS) entry which is preliminary data.</text>
</comment>
<dbReference type="Proteomes" id="UP001478862">
    <property type="component" value="Unassembled WGS sequence"/>
</dbReference>
<name>A0ABV1MYZ5_9BACI</name>
<evidence type="ECO:0000313" key="2">
    <source>
        <dbReference type="Proteomes" id="UP001478862"/>
    </source>
</evidence>
<gene>
    <name evidence="1" type="ORF">ABNX05_24350</name>
</gene>
<dbReference type="RefSeq" id="WP_349662058.1">
    <property type="nucleotide sequence ID" value="NZ_JBEGDG010000034.1"/>
</dbReference>
<proteinExistence type="predicted"/>
<accession>A0ABV1MYZ5</accession>
<organism evidence="1 2">
    <name type="scientific">Lysinibacillus zambalensis</name>
    <dbReference type="NCBI Taxonomy" id="3160866"/>
    <lineage>
        <taxon>Bacteria</taxon>
        <taxon>Bacillati</taxon>
        <taxon>Bacillota</taxon>
        <taxon>Bacilli</taxon>
        <taxon>Bacillales</taxon>
        <taxon>Bacillaceae</taxon>
        <taxon>Lysinibacillus</taxon>
    </lineage>
</organism>
<protein>
    <submittedName>
        <fullName evidence="1">Uncharacterized protein</fullName>
    </submittedName>
</protein>
<dbReference type="EMBL" id="JBEGDG010000034">
    <property type="protein sequence ID" value="MEQ6357742.1"/>
    <property type="molecule type" value="Genomic_DNA"/>
</dbReference>
<evidence type="ECO:0000313" key="1">
    <source>
        <dbReference type="EMBL" id="MEQ6357742.1"/>
    </source>
</evidence>